<comment type="caution">
    <text evidence="2">The sequence shown here is derived from an EMBL/GenBank/DDBJ whole genome shotgun (WGS) entry which is preliminary data.</text>
</comment>
<keyword evidence="1" id="KW-0472">Membrane</keyword>
<dbReference type="EMBL" id="LAZR01001807">
    <property type="protein sequence ID" value="KKN38731.1"/>
    <property type="molecule type" value="Genomic_DNA"/>
</dbReference>
<dbReference type="AlphaFoldDB" id="A0A0F9SP50"/>
<organism evidence="2">
    <name type="scientific">marine sediment metagenome</name>
    <dbReference type="NCBI Taxonomy" id="412755"/>
    <lineage>
        <taxon>unclassified sequences</taxon>
        <taxon>metagenomes</taxon>
        <taxon>ecological metagenomes</taxon>
    </lineage>
</organism>
<feature type="transmembrane region" description="Helical" evidence="1">
    <location>
        <begin position="20"/>
        <end position="38"/>
    </location>
</feature>
<keyword evidence="1" id="KW-0812">Transmembrane</keyword>
<reference evidence="2" key="1">
    <citation type="journal article" date="2015" name="Nature">
        <title>Complex archaea that bridge the gap between prokaryotes and eukaryotes.</title>
        <authorList>
            <person name="Spang A."/>
            <person name="Saw J.H."/>
            <person name="Jorgensen S.L."/>
            <person name="Zaremba-Niedzwiedzka K."/>
            <person name="Martijn J."/>
            <person name="Lind A.E."/>
            <person name="van Eijk R."/>
            <person name="Schleper C."/>
            <person name="Guy L."/>
            <person name="Ettema T.J."/>
        </authorList>
    </citation>
    <scope>NUCLEOTIDE SEQUENCE</scope>
</reference>
<name>A0A0F9SP50_9ZZZZ</name>
<protein>
    <submittedName>
        <fullName evidence="2">Uncharacterized protein</fullName>
    </submittedName>
</protein>
<proteinExistence type="predicted"/>
<feature type="non-terminal residue" evidence="2">
    <location>
        <position position="41"/>
    </location>
</feature>
<evidence type="ECO:0000313" key="2">
    <source>
        <dbReference type="EMBL" id="KKN38731.1"/>
    </source>
</evidence>
<gene>
    <name evidence="2" type="ORF">LCGC14_0750620</name>
</gene>
<accession>A0A0F9SP50</accession>
<evidence type="ECO:0000256" key="1">
    <source>
        <dbReference type="SAM" id="Phobius"/>
    </source>
</evidence>
<sequence length="41" mass="4681">MKLQFKSVLVMNKPLRFTWLGVPLAILWLLSITPVNAAQKN</sequence>
<keyword evidence="1" id="KW-1133">Transmembrane helix</keyword>